<dbReference type="NCBIfam" id="TIGR03106">
    <property type="entry name" value="trio_M42_hydro"/>
    <property type="match status" value="1"/>
</dbReference>
<organism evidence="7 8">
    <name type="scientific">Puniceicoccus vermicola</name>
    <dbReference type="NCBI Taxonomy" id="388746"/>
    <lineage>
        <taxon>Bacteria</taxon>
        <taxon>Pseudomonadati</taxon>
        <taxon>Verrucomicrobiota</taxon>
        <taxon>Opitutia</taxon>
        <taxon>Puniceicoccales</taxon>
        <taxon>Puniceicoccaceae</taxon>
        <taxon>Puniceicoccus</taxon>
    </lineage>
</organism>
<keyword evidence="3" id="KW-0645">Protease</keyword>
<dbReference type="PANTHER" id="PTHR32481">
    <property type="entry name" value="AMINOPEPTIDASE"/>
    <property type="match status" value="1"/>
</dbReference>
<dbReference type="PANTHER" id="PTHR32481:SF7">
    <property type="entry name" value="AMINOPEPTIDASE YHFE-RELATED"/>
    <property type="match status" value="1"/>
</dbReference>
<evidence type="ECO:0000256" key="6">
    <source>
        <dbReference type="SAM" id="MobiDB-lite"/>
    </source>
</evidence>
<protein>
    <submittedName>
        <fullName evidence="7">Osmoprotectant NAGGN system M42 family peptidase</fullName>
    </submittedName>
</protein>
<dbReference type="InterPro" id="IPR051464">
    <property type="entry name" value="Peptidase_M42_aminopept"/>
</dbReference>
<feature type="region of interest" description="Disordered" evidence="6">
    <location>
        <begin position="376"/>
        <end position="399"/>
    </location>
</feature>
<evidence type="ECO:0000256" key="1">
    <source>
        <dbReference type="ARBA" id="ARBA00006272"/>
    </source>
</evidence>
<evidence type="ECO:0000256" key="2">
    <source>
        <dbReference type="ARBA" id="ARBA00022438"/>
    </source>
</evidence>
<proteinExistence type="inferred from homology"/>
<keyword evidence="2" id="KW-0031">Aminopeptidase</keyword>
<gene>
    <name evidence="7" type="ORF">H5P30_04620</name>
</gene>
<comment type="similarity">
    <text evidence="1">Belongs to the peptidase M42 family.</text>
</comment>
<accession>A0A7X1AW24</accession>
<name>A0A7X1AW24_9BACT</name>
<comment type="caution">
    <text evidence="7">The sequence shown here is derived from an EMBL/GenBank/DDBJ whole genome shotgun (WGS) entry which is preliminary data.</text>
</comment>
<dbReference type="InterPro" id="IPR017537">
    <property type="entry name" value="Peptidase_M42_hydrolase"/>
</dbReference>
<dbReference type="InterPro" id="IPR023367">
    <property type="entry name" value="Peptidase_M42_dom2"/>
</dbReference>
<sequence>MDSSVDIDQDYLKEMLLHLLRIHSPTGYTDPIVREVCSELTDLGIDFELTRRGAIRSTLPGKKGSPDRAIIAHLDTLGAMVAGLKENGRLRIVPVGTWSARFAEGARVSIFTDNTIIRGTVLPLKASGHIFNTEVDTQPCSWDNLEIRVDAHIEGIEDLRKMGINVGDFVGVDSMAECMPNGYINARHLDDKAGVAALLAAVRYLKQNDIELPVDLHILFTISEEVGSGASAVLHGDVAEMVSIDNGTCGPGQNSSEFGVTVAVGDSTGPFDYHLTHHLLHLCQNGKIPHQRDIFRYYRCDSASALDAGNDIRTALITFGVDASHGYERTNLHSLECIARLIVSYARSEMIFERQKDSLGGLQAFPETRRVGVDSVVQEESERIVQETPEAVIPEEDEE</sequence>
<dbReference type="EMBL" id="JACHVA010000045">
    <property type="protein sequence ID" value="MBC2601060.1"/>
    <property type="molecule type" value="Genomic_DNA"/>
</dbReference>
<dbReference type="InterPro" id="IPR008007">
    <property type="entry name" value="Peptidase_M42"/>
</dbReference>
<dbReference type="SUPFAM" id="SSF101821">
    <property type="entry name" value="Aminopeptidase/glucanase lid domain"/>
    <property type="match status" value="1"/>
</dbReference>
<dbReference type="GO" id="GO:0046872">
    <property type="term" value="F:metal ion binding"/>
    <property type="evidence" value="ECO:0007669"/>
    <property type="project" value="UniProtKB-KW"/>
</dbReference>
<evidence type="ECO:0000313" key="7">
    <source>
        <dbReference type="EMBL" id="MBC2601060.1"/>
    </source>
</evidence>
<dbReference type="AlphaFoldDB" id="A0A7X1AW24"/>
<dbReference type="Gene3D" id="3.40.630.10">
    <property type="entry name" value="Zn peptidases"/>
    <property type="match status" value="1"/>
</dbReference>
<keyword evidence="8" id="KW-1185">Reference proteome</keyword>
<dbReference type="Proteomes" id="UP000525652">
    <property type="component" value="Unassembled WGS sequence"/>
</dbReference>
<dbReference type="Gene3D" id="2.40.30.40">
    <property type="entry name" value="Peptidase M42, domain 2"/>
    <property type="match status" value="1"/>
</dbReference>
<dbReference type="Pfam" id="PF05343">
    <property type="entry name" value="Peptidase_M42"/>
    <property type="match status" value="1"/>
</dbReference>
<evidence type="ECO:0000256" key="3">
    <source>
        <dbReference type="ARBA" id="ARBA00022670"/>
    </source>
</evidence>
<dbReference type="SUPFAM" id="SSF53187">
    <property type="entry name" value="Zn-dependent exopeptidases"/>
    <property type="match status" value="1"/>
</dbReference>
<reference evidence="7 8" key="1">
    <citation type="submission" date="2020-07" db="EMBL/GenBank/DDBJ databases">
        <authorList>
            <person name="Feng X."/>
        </authorList>
    </citation>
    <scope>NUCLEOTIDE SEQUENCE [LARGE SCALE GENOMIC DNA]</scope>
    <source>
        <strain evidence="7 8">JCM14086</strain>
    </source>
</reference>
<evidence type="ECO:0000256" key="4">
    <source>
        <dbReference type="ARBA" id="ARBA00022723"/>
    </source>
</evidence>
<evidence type="ECO:0000313" key="8">
    <source>
        <dbReference type="Proteomes" id="UP000525652"/>
    </source>
</evidence>
<dbReference type="GO" id="GO:0006508">
    <property type="term" value="P:proteolysis"/>
    <property type="evidence" value="ECO:0007669"/>
    <property type="project" value="UniProtKB-KW"/>
</dbReference>
<keyword evidence="5" id="KW-0378">Hydrolase</keyword>
<keyword evidence="4" id="KW-0479">Metal-binding</keyword>
<dbReference type="RefSeq" id="WP_185691787.1">
    <property type="nucleotide sequence ID" value="NZ_JACHVA010000045.1"/>
</dbReference>
<dbReference type="CDD" id="cd05657">
    <property type="entry name" value="M42_glucanase_like"/>
    <property type="match status" value="1"/>
</dbReference>
<evidence type="ECO:0000256" key="5">
    <source>
        <dbReference type="ARBA" id="ARBA00022801"/>
    </source>
</evidence>
<dbReference type="GO" id="GO:0004177">
    <property type="term" value="F:aminopeptidase activity"/>
    <property type="evidence" value="ECO:0007669"/>
    <property type="project" value="UniProtKB-KW"/>
</dbReference>